<dbReference type="FunFam" id="3.20.20.370:FF:000004">
    <property type="entry name" value="Related to Chitin deacetylase"/>
    <property type="match status" value="1"/>
</dbReference>
<keyword evidence="8" id="KW-0336">GPI-anchor</keyword>
<keyword evidence="15" id="KW-0119">Carbohydrate metabolism</keyword>
<accession>A0AAF0EWD4</accession>
<dbReference type="GO" id="GO:0006032">
    <property type="term" value="P:chitin catabolic process"/>
    <property type="evidence" value="ECO:0007669"/>
    <property type="project" value="UniProtKB-KW"/>
</dbReference>
<keyword evidence="16" id="KW-0170">Cobalt</keyword>
<evidence type="ECO:0000256" key="5">
    <source>
        <dbReference type="ARBA" id="ARBA00022475"/>
    </source>
</evidence>
<keyword evidence="5" id="KW-1003">Cell membrane</keyword>
<name>A0AAF0EWD4_9BASI</name>
<dbReference type="PANTHER" id="PTHR10587">
    <property type="entry name" value="GLYCOSYL TRANSFERASE-RELATED"/>
    <property type="match status" value="1"/>
</dbReference>
<evidence type="ECO:0000256" key="7">
    <source>
        <dbReference type="ARBA" id="ARBA00022525"/>
    </source>
</evidence>
<evidence type="ECO:0000256" key="12">
    <source>
        <dbReference type="ARBA" id="ARBA00023024"/>
    </source>
</evidence>
<gene>
    <name evidence="25" type="ORF">MCUN1_003263</name>
</gene>
<dbReference type="GO" id="GO:0009272">
    <property type="term" value="P:fungal-type cell wall biogenesis"/>
    <property type="evidence" value="ECO:0007669"/>
    <property type="project" value="UniProtKB-ARBA"/>
</dbReference>
<reference evidence="25" key="1">
    <citation type="submission" date="2023-03" db="EMBL/GenBank/DDBJ databases">
        <title>Mating type loci evolution in Malassezia.</title>
        <authorList>
            <person name="Coelho M.A."/>
        </authorList>
    </citation>
    <scope>NUCLEOTIDE SEQUENCE</scope>
    <source>
        <strain evidence="25">CBS 11721</strain>
    </source>
</reference>
<feature type="signal peptide" evidence="23">
    <location>
        <begin position="1"/>
        <end position="15"/>
    </location>
</feature>
<dbReference type="InterPro" id="IPR011330">
    <property type="entry name" value="Glyco_hydro/deAcase_b/a-brl"/>
</dbReference>
<feature type="compositionally biased region" description="Polar residues" evidence="22">
    <location>
        <begin position="382"/>
        <end position="392"/>
    </location>
</feature>
<evidence type="ECO:0000256" key="6">
    <source>
        <dbReference type="ARBA" id="ARBA00022512"/>
    </source>
</evidence>
<evidence type="ECO:0000256" key="10">
    <source>
        <dbReference type="ARBA" id="ARBA00022729"/>
    </source>
</evidence>
<evidence type="ECO:0000256" key="18">
    <source>
        <dbReference type="ARBA" id="ARBA00023316"/>
    </source>
</evidence>
<dbReference type="GO" id="GO:0005886">
    <property type="term" value="C:plasma membrane"/>
    <property type="evidence" value="ECO:0007669"/>
    <property type="project" value="UniProtKB-SubCell"/>
</dbReference>
<evidence type="ECO:0000313" key="25">
    <source>
        <dbReference type="EMBL" id="WFD36384.1"/>
    </source>
</evidence>
<proteinExistence type="inferred from homology"/>
<evidence type="ECO:0000256" key="14">
    <source>
        <dbReference type="ARBA" id="ARBA00023180"/>
    </source>
</evidence>
<evidence type="ECO:0000256" key="16">
    <source>
        <dbReference type="ARBA" id="ARBA00023285"/>
    </source>
</evidence>
<dbReference type="GO" id="GO:0098552">
    <property type="term" value="C:side of membrane"/>
    <property type="evidence" value="ECO:0007669"/>
    <property type="project" value="UniProtKB-KW"/>
</dbReference>
<evidence type="ECO:0000256" key="13">
    <source>
        <dbReference type="ARBA" id="ARBA00023136"/>
    </source>
</evidence>
<evidence type="ECO:0000256" key="19">
    <source>
        <dbReference type="ARBA" id="ARBA00023326"/>
    </source>
</evidence>
<keyword evidence="13" id="KW-0472">Membrane</keyword>
<feature type="chain" id="PRO_5042045126" description="chitin deacetylase" evidence="23">
    <location>
        <begin position="16"/>
        <end position="460"/>
    </location>
</feature>
<keyword evidence="14" id="KW-0325">Glycoprotein</keyword>
<evidence type="ECO:0000256" key="9">
    <source>
        <dbReference type="ARBA" id="ARBA00022723"/>
    </source>
</evidence>
<keyword evidence="12" id="KW-0146">Chitin degradation</keyword>
<evidence type="ECO:0000256" key="21">
    <source>
        <dbReference type="ARBA" id="ARBA00048494"/>
    </source>
</evidence>
<evidence type="ECO:0000313" key="26">
    <source>
        <dbReference type="Proteomes" id="UP001219933"/>
    </source>
</evidence>
<dbReference type="EC" id="3.5.1.41" evidence="20"/>
<dbReference type="Pfam" id="PF01522">
    <property type="entry name" value="Polysacc_deac_1"/>
    <property type="match status" value="1"/>
</dbReference>
<comment type="catalytic activity">
    <reaction evidence="21">
        <text>[(1-&gt;4)-N-acetyl-beta-D-glucosaminyl](n) + n H2O = chitosan + n acetate</text>
        <dbReference type="Rhea" id="RHEA:10464"/>
        <dbReference type="Rhea" id="RHEA-COMP:9593"/>
        <dbReference type="Rhea" id="RHEA-COMP:9597"/>
        <dbReference type="ChEBI" id="CHEBI:15377"/>
        <dbReference type="ChEBI" id="CHEBI:17029"/>
        <dbReference type="ChEBI" id="CHEBI:30089"/>
        <dbReference type="ChEBI" id="CHEBI:57704"/>
        <dbReference type="EC" id="3.5.1.41"/>
    </reaction>
    <physiologicalReaction direction="left-to-right" evidence="21">
        <dbReference type="Rhea" id="RHEA:10465"/>
    </physiologicalReaction>
</comment>
<comment type="cofactor">
    <cofactor evidence="1">
        <name>Co(2+)</name>
        <dbReference type="ChEBI" id="CHEBI:48828"/>
    </cofactor>
</comment>
<dbReference type="AlphaFoldDB" id="A0AAF0EWD4"/>
<evidence type="ECO:0000256" key="2">
    <source>
        <dbReference type="ARBA" id="ARBA00004191"/>
    </source>
</evidence>
<protein>
    <recommendedName>
        <fullName evidence="20">chitin deacetylase</fullName>
        <ecNumber evidence="20">3.5.1.41</ecNumber>
    </recommendedName>
</protein>
<dbReference type="GO" id="GO:0046872">
    <property type="term" value="F:metal ion binding"/>
    <property type="evidence" value="ECO:0007669"/>
    <property type="project" value="UniProtKB-KW"/>
</dbReference>
<dbReference type="InterPro" id="IPR002509">
    <property type="entry name" value="NODB_dom"/>
</dbReference>
<dbReference type="Proteomes" id="UP001219933">
    <property type="component" value="Chromosome 4"/>
</dbReference>
<dbReference type="GO" id="GO:0000272">
    <property type="term" value="P:polysaccharide catabolic process"/>
    <property type="evidence" value="ECO:0007669"/>
    <property type="project" value="UniProtKB-KW"/>
</dbReference>
<feature type="region of interest" description="Disordered" evidence="22">
    <location>
        <begin position="382"/>
        <end position="436"/>
    </location>
</feature>
<dbReference type="GO" id="GO:0071555">
    <property type="term" value="P:cell wall organization"/>
    <property type="evidence" value="ECO:0007669"/>
    <property type="project" value="UniProtKB-KW"/>
</dbReference>
<evidence type="ECO:0000256" key="8">
    <source>
        <dbReference type="ARBA" id="ARBA00022622"/>
    </source>
</evidence>
<evidence type="ECO:0000256" key="3">
    <source>
        <dbReference type="ARBA" id="ARBA00004609"/>
    </source>
</evidence>
<dbReference type="Gene3D" id="3.20.20.370">
    <property type="entry name" value="Glycoside hydrolase/deacetylase"/>
    <property type="match status" value="1"/>
</dbReference>
<keyword evidence="11" id="KW-0378">Hydrolase</keyword>
<feature type="domain" description="NodB homology" evidence="24">
    <location>
        <begin position="141"/>
        <end position="262"/>
    </location>
</feature>
<organism evidence="25 26">
    <name type="scientific">Malassezia cuniculi</name>
    <dbReference type="NCBI Taxonomy" id="948313"/>
    <lineage>
        <taxon>Eukaryota</taxon>
        <taxon>Fungi</taxon>
        <taxon>Dikarya</taxon>
        <taxon>Basidiomycota</taxon>
        <taxon>Ustilaginomycotina</taxon>
        <taxon>Malasseziomycetes</taxon>
        <taxon>Malasseziales</taxon>
        <taxon>Malasseziaceae</taxon>
        <taxon>Malassezia</taxon>
    </lineage>
</organism>
<evidence type="ECO:0000256" key="22">
    <source>
        <dbReference type="SAM" id="MobiDB-lite"/>
    </source>
</evidence>
<feature type="compositionally biased region" description="Low complexity" evidence="22">
    <location>
        <begin position="396"/>
        <end position="428"/>
    </location>
</feature>
<dbReference type="SUPFAM" id="SSF88713">
    <property type="entry name" value="Glycoside hydrolase/deacetylase"/>
    <property type="match status" value="1"/>
</dbReference>
<evidence type="ECO:0000256" key="4">
    <source>
        <dbReference type="ARBA" id="ARBA00010973"/>
    </source>
</evidence>
<comment type="subcellular location">
    <subcellularLocation>
        <location evidence="3">Cell membrane</location>
        <topology evidence="3">Lipid-anchor</topology>
        <topology evidence="3">GPI-anchor</topology>
    </subcellularLocation>
    <subcellularLocation>
        <location evidence="2">Secreted</location>
        <location evidence="2">Cell wall</location>
    </subcellularLocation>
</comment>
<evidence type="ECO:0000256" key="17">
    <source>
        <dbReference type="ARBA" id="ARBA00023288"/>
    </source>
</evidence>
<evidence type="ECO:0000256" key="15">
    <source>
        <dbReference type="ARBA" id="ARBA00023277"/>
    </source>
</evidence>
<keyword evidence="19" id="KW-0624">Polysaccharide degradation</keyword>
<keyword evidence="6" id="KW-0134">Cell wall</keyword>
<evidence type="ECO:0000256" key="1">
    <source>
        <dbReference type="ARBA" id="ARBA00001941"/>
    </source>
</evidence>
<dbReference type="InterPro" id="IPR050248">
    <property type="entry name" value="Polysacc_deacetylase_ArnD"/>
</dbReference>
<comment type="similarity">
    <text evidence="4">Belongs to the polysaccharide deacetylase family.</text>
</comment>
<keyword evidence="26" id="KW-1185">Reference proteome</keyword>
<evidence type="ECO:0000256" key="11">
    <source>
        <dbReference type="ARBA" id="ARBA00022801"/>
    </source>
</evidence>
<keyword evidence="17" id="KW-0449">Lipoprotein</keyword>
<keyword evidence="18" id="KW-0961">Cell wall biogenesis/degradation</keyword>
<evidence type="ECO:0000256" key="20">
    <source>
        <dbReference type="ARBA" id="ARBA00024056"/>
    </source>
</evidence>
<evidence type="ECO:0000256" key="23">
    <source>
        <dbReference type="SAM" id="SignalP"/>
    </source>
</evidence>
<dbReference type="GO" id="GO:0004099">
    <property type="term" value="F:chitin deacetylase activity"/>
    <property type="evidence" value="ECO:0007669"/>
    <property type="project" value="UniProtKB-EC"/>
</dbReference>
<keyword evidence="9" id="KW-0479">Metal-binding</keyword>
<keyword evidence="10 23" id="KW-0732">Signal</keyword>
<dbReference type="EMBL" id="CP119880">
    <property type="protein sequence ID" value="WFD36384.1"/>
    <property type="molecule type" value="Genomic_DNA"/>
</dbReference>
<sequence>MFAPVLIGLVPAALATVVVKRQDTQNAASFAKIVDPKKECKWYSEPTLSKIMDKQFPSTEGIASIVDGDEDAKKIWQEIQDSGIIPGHVKVKDGSSNNYSVDSSALHDYNTKSDPDCWWTASKCTTPKTNADKIGSDLERCEEPSTWGLTFDDGPHCAHNEFYNFLQEHKLRASMFFIGSNVVSYPLQAQRALVDGHDLCVHSWSHHSMTTLSNEQVFAELYYTAKAIKVVTGATPQCWRPPFGDTDDRVRAIAAGLGMRNVLWDKDTDDWKMDEGTGQSEIESNYRKIISRANSTSPIVLAHEVSTHTMNMFMTMYPEIEKAFQHIVPVTACVNATKPGPEDITYPNFAQYVSGDIGAKGQPDGENIKVNADAKYQPTPLAQQTQKGSFMNPNVDATSSSANSTSSGSSDSASSGNSTSTDANSSNDKSSETDSTVKSAAMRVSVSLMALFIPLFVAML</sequence>
<dbReference type="PANTHER" id="PTHR10587:SF98">
    <property type="entry name" value="CHITIN DEACETYLASE"/>
    <property type="match status" value="1"/>
</dbReference>
<evidence type="ECO:0000259" key="24">
    <source>
        <dbReference type="Pfam" id="PF01522"/>
    </source>
</evidence>
<keyword evidence="7" id="KW-0964">Secreted</keyword>